<dbReference type="AlphaFoldDB" id="A0A074VYF0"/>
<dbReference type="Proteomes" id="UP000027644">
    <property type="component" value="Unassembled WGS sequence"/>
</dbReference>
<sequence length="167" mass="18933">MTEQSASNNLKLFMQSNPEGTLEQIARQYQTSLTAVIEAMPDAVMTDGSQFDTVWQEVLTWGEITFLVHTPDIIAEFSGELPAGKYGAGYFNLQHKQAFGGHIRAENCAHIAFVERSFMHMATAGIIFLNRQGEAMFKIFVGRDEQRQLKAQQLDKFRILAQRFRPD</sequence>
<gene>
    <name evidence="1" type="ORF">SASC598J21_019750</name>
</gene>
<dbReference type="PIRSF" id="PIRSF030840">
    <property type="entry name" value="DUF1008"/>
    <property type="match status" value="1"/>
</dbReference>
<evidence type="ECO:0000313" key="1">
    <source>
        <dbReference type="EMBL" id="KEQ00274.1"/>
    </source>
</evidence>
<dbReference type="InterPro" id="IPR010413">
    <property type="entry name" value="HutX-like"/>
</dbReference>
<dbReference type="Gene3D" id="3.40.1570.10">
    <property type="entry name" value="HemS/ChuS/ChuX like domains"/>
    <property type="match status" value="1"/>
</dbReference>
<protein>
    <submittedName>
        <fullName evidence="1">Putative heme iron utilization protein</fullName>
    </submittedName>
</protein>
<evidence type="ECO:0000313" key="2">
    <source>
        <dbReference type="Proteomes" id="UP000027644"/>
    </source>
</evidence>
<dbReference type="CDD" id="cd16829">
    <property type="entry name" value="ChuX_HutX-like"/>
    <property type="match status" value="1"/>
</dbReference>
<proteinExistence type="predicted"/>
<reference evidence="1 2" key="1">
    <citation type="journal article" date="2014" name="PLoS Genet.">
        <title>Hidden diversity in honey bee gut symbionts detected by single-cell genomics.</title>
        <authorList>
            <person name="Engel P."/>
            <person name="Stepanauskas R."/>
            <person name="Moran N."/>
        </authorList>
    </citation>
    <scope>NUCLEOTIDE SEQUENCE [LARGE SCALE GENOMIC DNA]</scope>
    <source>
        <strain evidence="1 2">SCGC AB-598-J21</strain>
    </source>
</reference>
<accession>A0A074VYF0</accession>
<comment type="caution">
    <text evidence="1">The sequence shown here is derived from an EMBL/GenBank/DDBJ whole genome shotgun (WGS) entry which is preliminary data.</text>
</comment>
<dbReference type="NCBIfam" id="TIGR04108">
    <property type="entry name" value="HutX"/>
    <property type="match status" value="1"/>
</dbReference>
<dbReference type="SUPFAM" id="SSF144064">
    <property type="entry name" value="Heme iron utilization protein-like"/>
    <property type="match status" value="1"/>
</dbReference>
<dbReference type="InterPro" id="IPR053733">
    <property type="entry name" value="Heme_Transport_Util_sf"/>
</dbReference>
<dbReference type="EMBL" id="AVQL01000453">
    <property type="protein sequence ID" value="KEQ00274.1"/>
    <property type="molecule type" value="Genomic_DNA"/>
</dbReference>
<dbReference type="Pfam" id="PF06228">
    <property type="entry name" value="ChuX_HutX"/>
    <property type="match status" value="1"/>
</dbReference>
<organism evidence="1 2">
    <name type="scientific">Snodgrassella alvi SCGC AB-598-J21</name>
    <dbReference type="NCBI Taxonomy" id="1385367"/>
    <lineage>
        <taxon>Bacteria</taxon>
        <taxon>Pseudomonadati</taxon>
        <taxon>Pseudomonadota</taxon>
        <taxon>Betaproteobacteria</taxon>
        <taxon>Neisseriales</taxon>
        <taxon>Neisseriaceae</taxon>
        <taxon>Snodgrassella</taxon>
    </lineage>
</organism>
<name>A0A074VYF0_9NEIS</name>